<evidence type="ECO:0000313" key="3">
    <source>
        <dbReference type="EMBL" id="MFC4602130.1"/>
    </source>
</evidence>
<dbReference type="RefSeq" id="WP_378413055.1">
    <property type="nucleotide sequence ID" value="NZ_JBHSFO010000001.1"/>
</dbReference>
<reference evidence="4" key="1">
    <citation type="journal article" date="2019" name="Int. J. Syst. Evol. Microbiol.">
        <title>The Global Catalogue of Microorganisms (GCM) 10K type strain sequencing project: providing services to taxonomists for standard genome sequencing and annotation.</title>
        <authorList>
            <consortium name="The Broad Institute Genomics Platform"/>
            <consortium name="The Broad Institute Genome Sequencing Center for Infectious Disease"/>
            <person name="Wu L."/>
            <person name="Ma J."/>
        </authorList>
    </citation>
    <scope>NUCLEOTIDE SEQUENCE [LARGE SCALE GENOMIC DNA]</scope>
    <source>
        <strain evidence="4">CCUG 54520</strain>
    </source>
</reference>
<sequence length="248" mass="24638">MGHPVTRSAGVLALTATAALLAGCASSDEPTGAPLPPLPTAVTAPANPGATPITDQHRLQSALLTTAQLPAGFVALPDPVRDLGLPPAADDQPTADRSSTDPQVCASVLREVADQSPGAATRAAARFGGPDFASIDTDAASFAGDGAARAFETVQQTLAACGQYRGTDADGVAVTYRLGGLDQPAVGDASIAVRLQTTSDGLTMTSDAVYAVVGSTVVQVVASGQEPIEPAVLTGLAADAVDRLRGGA</sequence>
<keyword evidence="4" id="KW-1185">Reference proteome</keyword>
<accession>A0ABV9FJF4</accession>
<organism evidence="3 4">
    <name type="scientific">Rhodococcus kronopolitis</name>
    <dbReference type="NCBI Taxonomy" id="1460226"/>
    <lineage>
        <taxon>Bacteria</taxon>
        <taxon>Bacillati</taxon>
        <taxon>Actinomycetota</taxon>
        <taxon>Actinomycetes</taxon>
        <taxon>Mycobacteriales</taxon>
        <taxon>Nocardiaceae</taxon>
        <taxon>Rhodococcus</taxon>
    </lineage>
</organism>
<dbReference type="EMBL" id="JBHSFO010000001">
    <property type="protein sequence ID" value="MFC4602130.1"/>
    <property type="molecule type" value="Genomic_DNA"/>
</dbReference>
<proteinExistence type="predicted"/>
<name>A0ABV9FJF4_9NOCA</name>
<dbReference type="Proteomes" id="UP001595914">
    <property type="component" value="Unassembled WGS sequence"/>
</dbReference>
<gene>
    <name evidence="3" type="ORF">ACFO6S_00315</name>
</gene>
<feature type="chain" id="PRO_5045417071" evidence="2">
    <location>
        <begin position="28"/>
        <end position="248"/>
    </location>
</feature>
<protein>
    <submittedName>
        <fullName evidence="3">Sensor domain-containing protein</fullName>
    </submittedName>
</protein>
<keyword evidence="2" id="KW-0732">Signal</keyword>
<feature type="signal peptide" evidence="2">
    <location>
        <begin position="1"/>
        <end position="27"/>
    </location>
</feature>
<feature type="region of interest" description="Disordered" evidence="1">
    <location>
        <begin position="82"/>
        <end position="102"/>
    </location>
</feature>
<comment type="caution">
    <text evidence="3">The sequence shown here is derived from an EMBL/GenBank/DDBJ whole genome shotgun (WGS) entry which is preliminary data.</text>
</comment>
<evidence type="ECO:0000313" key="4">
    <source>
        <dbReference type="Proteomes" id="UP001595914"/>
    </source>
</evidence>
<evidence type="ECO:0000256" key="1">
    <source>
        <dbReference type="SAM" id="MobiDB-lite"/>
    </source>
</evidence>
<evidence type="ECO:0000256" key="2">
    <source>
        <dbReference type="SAM" id="SignalP"/>
    </source>
</evidence>
<feature type="region of interest" description="Disordered" evidence="1">
    <location>
        <begin position="27"/>
        <end position="53"/>
    </location>
</feature>
<dbReference type="PROSITE" id="PS51257">
    <property type="entry name" value="PROKAR_LIPOPROTEIN"/>
    <property type="match status" value="1"/>
</dbReference>